<dbReference type="EMBL" id="QXED01000002">
    <property type="protein sequence ID" value="RIV25589.1"/>
    <property type="molecule type" value="Genomic_DNA"/>
</dbReference>
<dbReference type="RefSeq" id="WP_119667471.1">
    <property type="nucleotide sequence ID" value="NZ_QXED01000002.1"/>
</dbReference>
<feature type="coiled-coil region" evidence="1">
    <location>
        <begin position="90"/>
        <end position="139"/>
    </location>
</feature>
<comment type="caution">
    <text evidence="3">The sequence shown here is derived from an EMBL/GenBank/DDBJ whole genome shotgun (WGS) entry which is preliminary data.</text>
</comment>
<evidence type="ECO:0000313" key="3">
    <source>
        <dbReference type="EMBL" id="RIV25589.1"/>
    </source>
</evidence>
<evidence type="ECO:0000256" key="2">
    <source>
        <dbReference type="SAM" id="Phobius"/>
    </source>
</evidence>
<protein>
    <submittedName>
        <fullName evidence="3">Uncharacterized protein</fullName>
    </submittedName>
</protein>
<evidence type="ECO:0000256" key="1">
    <source>
        <dbReference type="SAM" id="Coils"/>
    </source>
</evidence>
<dbReference type="AlphaFoldDB" id="A0A418MFK0"/>
<name>A0A418MFK0_9BACT</name>
<proteinExistence type="predicted"/>
<keyword evidence="2" id="KW-0812">Transmembrane</keyword>
<feature type="transmembrane region" description="Helical" evidence="2">
    <location>
        <begin position="283"/>
        <end position="308"/>
    </location>
</feature>
<keyword evidence="2" id="KW-0472">Membrane</keyword>
<dbReference type="Proteomes" id="UP000283523">
    <property type="component" value="Unassembled WGS sequence"/>
</dbReference>
<feature type="transmembrane region" description="Helical" evidence="2">
    <location>
        <begin position="155"/>
        <end position="178"/>
    </location>
</feature>
<evidence type="ECO:0000313" key="4">
    <source>
        <dbReference type="Proteomes" id="UP000283523"/>
    </source>
</evidence>
<dbReference type="OrthoDB" id="941691at2"/>
<feature type="transmembrane region" description="Helical" evidence="2">
    <location>
        <begin position="243"/>
        <end position="263"/>
    </location>
</feature>
<gene>
    <name evidence="3" type="ORF">DYU11_09885</name>
</gene>
<accession>A0A418MFK0</accession>
<keyword evidence="4" id="KW-1185">Reference proteome</keyword>
<keyword evidence="2" id="KW-1133">Transmembrane helix</keyword>
<feature type="transmembrane region" description="Helical" evidence="2">
    <location>
        <begin position="215"/>
        <end position="234"/>
    </location>
</feature>
<organism evidence="3 4">
    <name type="scientific">Fibrisoma montanum</name>
    <dbReference type="NCBI Taxonomy" id="2305895"/>
    <lineage>
        <taxon>Bacteria</taxon>
        <taxon>Pseudomonadati</taxon>
        <taxon>Bacteroidota</taxon>
        <taxon>Cytophagia</taxon>
        <taxon>Cytophagales</taxon>
        <taxon>Spirosomataceae</taxon>
        <taxon>Fibrisoma</taxon>
    </lineage>
</organism>
<sequence>MTTFATPITPADRPTMPINGRDYLPVVDPALPGPIDNDVPLPPVNLYAVGYEKAEQHRGNALALENLLNRVLRGYLVDERNDDARRQQHHREIDQQVLTLEKQAEEVRTEVRKINQTQLPALEASLEQLDKEILQIRKDQAAGLRNPSHLDRVKLRFYGGLTLLATLFVYLFYVSAFYSAFYRDLAGELQAAGTSGQAGILAAIFARTAFVSLDFHWAGPLLLFAFGGMLHVLIEHKTWVGRVLLGLLLLVLAGTDGLIAYFVESKNHDVKVLMGLADVNQHQWWASPVFWLVIAMGYVAALVWSGLLHAWMHEYGKKDVAKLVALDIQHRLDRQRLIREQITTLKASLTDLDGHIARLELDIKALQARRQSVMFSPSELEKYVTDFYDGWLTYVNNRMGNDALLRAACDEVVKAFYAQHLNRD</sequence>
<keyword evidence="1" id="KW-0175">Coiled coil</keyword>
<reference evidence="3 4" key="1">
    <citation type="submission" date="2018-08" db="EMBL/GenBank/DDBJ databases">
        <title>Fibrisoma montanum sp. nov., isolated from Danxia mountain soil.</title>
        <authorList>
            <person name="Huang Y."/>
        </authorList>
    </citation>
    <scope>NUCLEOTIDE SEQUENCE [LARGE SCALE GENOMIC DNA]</scope>
    <source>
        <strain evidence="3 4">HYT19</strain>
    </source>
</reference>